<organism evidence="1 2">
    <name type="scientific">Lasiodiplodia mahajangana</name>
    <dbReference type="NCBI Taxonomy" id="1108764"/>
    <lineage>
        <taxon>Eukaryota</taxon>
        <taxon>Fungi</taxon>
        <taxon>Dikarya</taxon>
        <taxon>Ascomycota</taxon>
        <taxon>Pezizomycotina</taxon>
        <taxon>Dothideomycetes</taxon>
        <taxon>Dothideomycetes incertae sedis</taxon>
        <taxon>Botryosphaeriales</taxon>
        <taxon>Botryosphaeriaceae</taxon>
        <taxon>Lasiodiplodia</taxon>
    </lineage>
</organism>
<proteinExistence type="predicted"/>
<sequence>MSPNPENGLSARRHLSYIAKDLRRRLKAGYNLGQATLLVITSTLPQKVSAANTYIFTPIQTLSPAQATSVNQEGGDFDFYNWIDRGMTIRGGDSVYSCLANLTAALELVGQLNQAEYNGAAGALSLLPTAGALLGAPTREMWILYKLVPISGILSMFLSLGGSITPSNVGDYDPNKPFSYGGFVPTVPVGASRRPKSRVTDLGDVRSNNVYEDDEEYGEESDIHRFAREIKERAEDDGGGSIFLRVWFAMSLQVGLIVALLIPMYYAQRGAVVTWWCRVWGWMWFWYFLVTVVAIFDNLVAAPFTQSWTIRISKSPTGVILDSAAPKIYSHPQYPNALEFIKSGPVMNQKVRIASNQGASFPRTCFYAVISVNRINTIHAIAQVVAKLSSVAVFAFGTALFASATLVSISIALMVLAVILAAGVGGRVLAMWIVAAMSRRNRPIIHKMVRSEEEAAKYFEALAKIDVQMEIKGHVIVNGTVVTSRHVWFTPATYIGLLAKPFDVISLAEKSSWGSTVVPASGFMSSNPLYQPVTQNGFPPTIDDQVRDGRLHMAQGEHGSSSSNGWNTIGV</sequence>
<comment type="caution">
    <text evidence="1">The sequence shown here is derived from an EMBL/GenBank/DDBJ whole genome shotgun (WGS) entry which is preliminary data.</text>
</comment>
<dbReference type="EMBL" id="JAPUUL010000611">
    <property type="protein sequence ID" value="KAJ8129984.1"/>
    <property type="molecule type" value="Genomic_DNA"/>
</dbReference>
<gene>
    <name evidence="1" type="ORF">O1611_g3647</name>
</gene>
<reference evidence="1" key="1">
    <citation type="submission" date="2022-12" db="EMBL/GenBank/DDBJ databases">
        <title>Genome Sequence of Lasiodiplodia mahajangana.</title>
        <authorList>
            <person name="Buettner E."/>
        </authorList>
    </citation>
    <scope>NUCLEOTIDE SEQUENCE</scope>
    <source>
        <strain evidence="1">VT137</strain>
    </source>
</reference>
<accession>A0ACC2JRJ7</accession>
<name>A0ACC2JRJ7_9PEZI</name>
<dbReference type="Proteomes" id="UP001153332">
    <property type="component" value="Unassembled WGS sequence"/>
</dbReference>
<evidence type="ECO:0000313" key="1">
    <source>
        <dbReference type="EMBL" id="KAJ8129984.1"/>
    </source>
</evidence>
<keyword evidence="2" id="KW-1185">Reference proteome</keyword>
<protein>
    <submittedName>
        <fullName evidence="1">Uncharacterized protein</fullName>
    </submittedName>
</protein>
<evidence type="ECO:0000313" key="2">
    <source>
        <dbReference type="Proteomes" id="UP001153332"/>
    </source>
</evidence>